<evidence type="ECO:0000313" key="1">
    <source>
        <dbReference type="EMBL" id="MCI3242512.1"/>
    </source>
</evidence>
<comment type="caution">
    <text evidence="1">The sequence shown here is derived from an EMBL/GenBank/DDBJ whole genome shotgun (WGS) entry which is preliminary data.</text>
</comment>
<accession>A0ABS9XLN0</accession>
<dbReference type="RefSeq" id="WP_242711010.1">
    <property type="nucleotide sequence ID" value="NZ_JALDAX010000008.1"/>
</dbReference>
<gene>
    <name evidence="1" type="ORF">MQN93_22565</name>
</gene>
<protein>
    <submittedName>
        <fullName evidence="1">Uncharacterized protein</fullName>
    </submittedName>
</protein>
<sequence>MTAHHLTRRTTRLRKALAALLREPRSPGSPGGTPDVWLAALRLGG</sequence>
<dbReference type="EMBL" id="JALDAX010000008">
    <property type="protein sequence ID" value="MCI3242512.1"/>
    <property type="molecule type" value="Genomic_DNA"/>
</dbReference>
<dbReference type="Proteomes" id="UP001165270">
    <property type="component" value="Unassembled WGS sequence"/>
</dbReference>
<name>A0ABS9XLN0_9ACTN</name>
<evidence type="ECO:0000313" key="2">
    <source>
        <dbReference type="Proteomes" id="UP001165270"/>
    </source>
</evidence>
<organism evidence="1 2">
    <name type="scientific">Streptomyces spinosisporus</name>
    <dbReference type="NCBI Taxonomy" id="2927582"/>
    <lineage>
        <taxon>Bacteria</taxon>
        <taxon>Bacillati</taxon>
        <taxon>Actinomycetota</taxon>
        <taxon>Actinomycetes</taxon>
        <taxon>Kitasatosporales</taxon>
        <taxon>Streptomycetaceae</taxon>
        <taxon>Streptomyces</taxon>
    </lineage>
</organism>
<keyword evidence="2" id="KW-1185">Reference proteome</keyword>
<proteinExistence type="predicted"/>
<reference evidence="1" key="1">
    <citation type="submission" date="2022-03" db="EMBL/GenBank/DDBJ databases">
        <title>Streptomyces 7R015 and 7R016 isolated from Barleria lupulina in Thailand.</title>
        <authorList>
            <person name="Kanchanasin P."/>
            <person name="Phongsopitanun W."/>
            <person name="Tanasupawat S."/>
        </authorList>
    </citation>
    <scope>NUCLEOTIDE SEQUENCE</scope>
    <source>
        <strain evidence="1">7R016</strain>
    </source>
</reference>